<dbReference type="EMBL" id="GISG01287976">
    <property type="protein sequence ID" value="MBA4680684.1"/>
    <property type="molecule type" value="Transcribed_RNA"/>
</dbReference>
<proteinExistence type="predicted"/>
<organism evidence="2">
    <name type="scientific">Opuntia streptacantha</name>
    <name type="common">Prickly pear cactus</name>
    <name type="synonym">Opuntia cardona</name>
    <dbReference type="NCBI Taxonomy" id="393608"/>
    <lineage>
        <taxon>Eukaryota</taxon>
        <taxon>Viridiplantae</taxon>
        <taxon>Streptophyta</taxon>
        <taxon>Embryophyta</taxon>
        <taxon>Tracheophyta</taxon>
        <taxon>Spermatophyta</taxon>
        <taxon>Magnoliopsida</taxon>
        <taxon>eudicotyledons</taxon>
        <taxon>Gunneridae</taxon>
        <taxon>Pentapetalae</taxon>
        <taxon>Caryophyllales</taxon>
        <taxon>Cactineae</taxon>
        <taxon>Cactaceae</taxon>
        <taxon>Opuntioideae</taxon>
        <taxon>Opuntia</taxon>
    </lineage>
</organism>
<name>A0A7C9FRH7_OPUST</name>
<sequence length="113" mass="12356">MAIITGLAATTSPVICNAGRTRLSASGGKQSRRAPIIGNFDQFFGAVKKDWEFLKNGVSKGVQWANETLHVPKIVKTVDDAVWLRNLEDPNAHSFQPTPWPQPSYPAYMGTGE</sequence>
<protein>
    <submittedName>
        <fullName evidence="2">Uncharacterized protein</fullName>
    </submittedName>
</protein>
<feature type="region of interest" description="Disordered" evidence="1">
    <location>
        <begin position="90"/>
        <end position="113"/>
    </location>
</feature>
<dbReference type="AlphaFoldDB" id="A0A7C9FRH7"/>
<reference evidence="2" key="2">
    <citation type="submission" date="2020-07" db="EMBL/GenBank/DDBJ databases">
        <authorList>
            <person name="Vera ALvarez R."/>
            <person name="Arias-Moreno D.M."/>
            <person name="Jimenez-Jacinto V."/>
            <person name="Jimenez-Bremont J.F."/>
            <person name="Swaminathan K."/>
            <person name="Moose S.P."/>
            <person name="Guerrero-Gonzalez M.L."/>
            <person name="Marino-Ramirez L."/>
            <person name="Landsman D."/>
            <person name="Rodriguez-Kessler M."/>
            <person name="Delgado-Sanchez P."/>
        </authorList>
    </citation>
    <scope>NUCLEOTIDE SEQUENCE</scope>
    <source>
        <tissue evidence="2">Cladode</tissue>
    </source>
</reference>
<accession>A0A7C9FRH7</accession>
<evidence type="ECO:0000256" key="1">
    <source>
        <dbReference type="SAM" id="MobiDB-lite"/>
    </source>
</evidence>
<evidence type="ECO:0000313" key="2">
    <source>
        <dbReference type="EMBL" id="MBA4680684.1"/>
    </source>
</evidence>
<reference evidence="2" key="1">
    <citation type="journal article" date="2013" name="J. Plant Res.">
        <title>Effect of fungi and light on seed germination of three Opuntia species from semiarid lands of central Mexico.</title>
        <authorList>
            <person name="Delgado-Sanchez P."/>
            <person name="Jimenez-Bremont J.F."/>
            <person name="Guerrero-Gonzalez Mde L."/>
            <person name="Flores J."/>
        </authorList>
    </citation>
    <scope>NUCLEOTIDE SEQUENCE</scope>
    <source>
        <tissue evidence="2">Cladode</tissue>
    </source>
</reference>